<comment type="subcellular location">
    <subcellularLocation>
        <location evidence="2">Cytoplasm</location>
    </subcellularLocation>
    <subcellularLocation>
        <location evidence="1">Endosome membrane</location>
        <topology evidence="1">Peripheral membrane protein</topology>
    </subcellularLocation>
</comment>
<dbReference type="Pfam" id="PF18097">
    <property type="entry name" value="Vta1_C"/>
    <property type="match status" value="1"/>
</dbReference>
<evidence type="ECO:0000256" key="4">
    <source>
        <dbReference type="ARBA" id="ARBA00022448"/>
    </source>
</evidence>
<dbReference type="GO" id="GO:0015031">
    <property type="term" value="P:protein transport"/>
    <property type="evidence" value="ECO:0007669"/>
    <property type="project" value="UniProtKB-KW"/>
</dbReference>
<protein>
    <recommendedName>
        <fullName evidence="13">Vta1/callose synthase N-terminal domain-containing protein</fullName>
    </recommendedName>
</protein>
<dbReference type="GO" id="GO:0005771">
    <property type="term" value="C:multivesicular body"/>
    <property type="evidence" value="ECO:0007669"/>
    <property type="project" value="TreeGrafter"/>
</dbReference>
<keyword evidence="8" id="KW-0472">Membrane</keyword>
<comment type="caution">
    <text evidence="11">The sequence shown here is derived from an EMBL/GenBank/DDBJ whole genome shotgun (WGS) entry which is preliminary data.</text>
</comment>
<dbReference type="Proteomes" id="UP000078387">
    <property type="component" value="Unassembled WGS sequence"/>
</dbReference>
<evidence type="ECO:0000256" key="8">
    <source>
        <dbReference type="ARBA" id="ARBA00023136"/>
    </source>
</evidence>
<name>A0A5K1VK45_ENTHI</name>
<gene>
    <name evidence="11" type="ORF">CL6EHI_010040</name>
</gene>
<feature type="domain" description="Vta1 C-terminal" evidence="10">
    <location>
        <begin position="241"/>
        <end position="273"/>
    </location>
</feature>
<dbReference type="VEuPathDB" id="AmoebaDB:EHI7A_066820"/>
<dbReference type="OMA" id="PMIEEPV"/>
<reference evidence="11 12" key="1">
    <citation type="submission" date="2016-05" db="EMBL/GenBank/DDBJ databases">
        <title>First whole genome sequencing of Entamoeba histolytica HM1:IMSS-clone-6.</title>
        <authorList>
            <person name="Mukherjee Avik.K."/>
            <person name="Izumyama S."/>
            <person name="Nakada-Tsukui K."/>
            <person name="Nozaki T."/>
        </authorList>
    </citation>
    <scope>NUCLEOTIDE SEQUENCE [LARGE SCALE GENOMIC DNA]</scope>
    <source>
        <strain evidence="11 12">HM1:IMSS clone 6</strain>
    </source>
</reference>
<dbReference type="InterPro" id="IPR044538">
    <property type="entry name" value="Vta1-like"/>
</dbReference>
<dbReference type="GO" id="GO:0010008">
    <property type="term" value="C:endosome membrane"/>
    <property type="evidence" value="ECO:0007669"/>
    <property type="project" value="UniProtKB-SubCell"/>
</dbReference>
<comment type="similarity">
    <text evidence="3">Belongs to the VTA1 family.</text>
</comment>
<sequence>MTLNIEQFPPNIKTYLKLAQSFENTDPVIAFHFCVKAKTLTEEQYQGEDKELKSSQIDLLTNVIENKPQFIQFKESTKSPAEYLLRKAVMLLQNSDKQLKEKGPSLQIGKTFLVSSYLFDLYELFFPLNDTSKKMQTYAKIKANECTKLKESFSSPMMEEPVSIPDDNKTIHYITEEKPIDQPASTPLINQQNVSQSNQQPIKSFEDKKSDYSQSPLQNHVISSNPQIDISKLSLLEKQNLAEKYIQSAISSLDFQDPKTSAQYLHAALELLN</sequence>
<dbReference type="InterPro" id="IPR039431">
    <property type="entry name" value="Vta1/CALS_N"/>
</dbReference>
<dbReference type="EMBL" id="BDEQ01000001">
    <property type="protein sequence ID" value="GAT94768.1"/>
    <property type="molecule type" value="Genomic_DNA"/>
</dbReference>
<proteinExistence type="inferred from homology"/>
<dbReference type="VEuPathDB" id="AmoebaDB:EHI8A_068530"/>
<dbReference type="InterPro" id="IPR041212">
    <property type="entry name" value="Vta1_C"/>
</dbReference>
<dbReference type="Gene3D" id="1.20.5.420">
    <property type="entry name" value="Immunoglobulin FC, subunit C"/>
    <property type="match status" value="1"/>
</dbReference>
<evidence type="ECO:0000313" key="12">
    <source>
        <dbReference type="Proteomes" id="UP000078387"/>
    </source>
</evidence>
<feature type="domain" description="Vta1/callose synthase N-terminal" evidence="9">
    <location>
        <begin position="11"/>
        <end position="148"/>
    </location>
</feature>
<dbReference type="InterPro" id="IPR023175">
    <property type="entry name" value="Vta1/CALS_N_sf"/>
</dbReference>
<evidence type="ECO:0000256" key="2">
    <source>
        <dbReference type="ARBA" id="ARBA00004496"/>
    </source>
</evidence>
<evidence type="ECO:0000256" key="1">
    <source>
        <dbReference type="ARBA" id="ARBA00004481"/>
    </source>
</evidence>
<dbReference type="VEuPathDB" id="AmoebaDB:EHI_010040"/>
<dbReference type="PANTHER" id="PTHR46009:SF1">
    <property type="entry name" value="VACUOLAR PROTEIN SORTING-ASSOCIATED PROTEIN VTA1 HOMOLOG"/>
    <property type="match status" value="1"/>
</dbReference>
<dbReference type="Pfam" id="PF04652">
    <property type="entry name" value="Vta1"/>
    <property type="match status" value="1"/>
</dbReference>
<evidence type="ECO:0000256" key="3">
    <source>
        <dbReference type="ARBA" id="ARBA00007895"/>
    </source>
</evidence>
<evidence type="ECO:0000256" key="7">
    <source>
        <dbReference type="ARBA" id="ARBA00022927"/>
    </source>
</evidence>
<evidence type="ECO:0008006" key="13">
    <source>
        <dbReference type="Google" id="ProtNLM"/>
    </source>
</evidence>
<keyword evidence="4" id="KW-0813">Transport</keyword>
<dbReference type="VEuPathDB" id="AmoebaDB:KM1_128660"/>
<evidence type="ECO:0000259" key="9">
    <source>
        <dbReference type="Pfam" id="PF04652"/>
    </source>
</evidence>
<dbReference type="PANTHER" id="PTHR46009">
    <property type="entry name" value="VACUOLAR PROTEIN SORTING-ASSOCIATED PROTEIN VTA1 HOMOLOG"/>
    <property type="match status" value="1"/>
</dbReference>
<evidence type="ECO:0000259" key="10">
    <source>
        <dbReference type="Pfam" id="PF18097"/>
    </source>
</evidence>
<dbReference type="AlphaFoldDB" id="A0A5K1VK45"/>
<keyword evidence="6" id="KW-0967">Endosome</keyword>
<dbReference type="GO" id="GO:0032511">
    <property type="term" value="P:late endosome to vacuole transport via multivesicular body sorting pathway"/>
    <property type="evidence" value="ECO:0007669"/>
    <property type="project" value="InterPro"/>
</dbReference>
<dbReference type="Gene3D" id="1.25.40.270">
    <property type="entry name" value="Vacuolar protein sorting-associated protein vta1"/>
    <property type="match status" value="1"/>
</dbReference>
<accession>A0A5K1VK45</accession>
<evidence type="ECO:0000313" key="11">
    <source>
        <dbReference type="EMBL" id="GAT94768.1"/>
    </source>
</evidence>
<evidence type="ECO:0000256" key="5">
    <source>
        <dbReference type="ARBA" id="ARBA00022490"/>
    </source>
</evidence>
<keyword evidence="5" id="KW-0963">Cytoplasm</keyword>
<keyword evidence="7" id="KW-0653">Protein transport</keyword>
<evidence type="ECO:0000256" key="6">
    <source>
        <dbReference type="ARBA" id="ARBA00022753"/>
    </source>
</evidence>
<organism evidence="11 12">
    <name type="scientific">Entamoeba histolytica</name>
    <dbReference type="NCBI Taxonomy" id="5759"/>
    <lineage>
        <taxon>Eukaryota</taxon>
        <taxon>Amoebozoa</taxon>
        <taxon>Evosea</taxon>
        <taxon>Archamoebae</taxon>
        <taxon>Mastigamoebida</taxon>
        <taxon>Entamoebidae</taxon>
        <taxon>Entamoeba</taxon>
    </lineage>
</organism>
<dbReference type="VEuPathDB" id="AmoebaDB:EHI5A_110310"/>